<dbReference type="EMBL" id="JMIU01000001">
    <property type="protein sequence ID" value="KDN96836.1"/>
    <property type="molecule type" value="Genomic_DNA"/>
</dbReference>
<dbReference type="Proteomes" id="UP000027341">
    <property type="component" value="Unassembled WGS sequence"/>
</dbReference>
<dbReference type="GO" id="GO:0050570">
    <property type="term" value="F:4-hydroxythreonine-4-phosphate dehydrogenase activity"/>
    <property type="evidence" value="ECO:0007669"/>
    <property type="project" value="UniProtKB-UniRule"/>
</dbReference>
<feature type="binding site" evidence="10">
    <location>
        <position position="141"/>
    </location>
    <ligand>
        <name>substrate</name>
    </ligand>
</feature>
<dbReference type="AlphaFoldDB" id="A0A067A2I4"/>
<evidence type="ECO:0000256" key="8">
    <source>
        <dbReference type="ARBA" id="ARBA00023096"/>
    </source>
</evidence>
<keyword evidence="8 10" id="KW-0664">Pyridoxine biosynthesis</keyword>
<dbReference type="InterPro" id="IPR037510">
    <property type="entry name" value="PdxA"/>
</dbReference>
<feature type="binding site" evidence="10">
    <location>
        <position position="270"/>
    </location>
    <ligand>
        <name>a divalent metal cation</name>
        <dbReference type="ChEBI" id="CHEBI:60240"/>
        <note>ligand shared between dimeric partners</note>
    </ligand>
</feature>
<keyword evidence="6 10" id="KW-0560">Oxidoreductase</keyword>
<dbReference type="NCBIfam" id="TIGR00557">
    <property type="entry name" value="pdxA"/>
    <property type="match status" value="1"/>
</dbReference>
<feature type="binding site" evidence="10">
    <location>
        <position position="278"/>
    </location>
    <ligand>
        <name>substrate</name>
    </ligand>
</feature>
<comment type="miscellaneous">
    <text evidence="10">The active site is located at the dimer interface.</text>
</comment>
<comment type="similarity">
    <text evidence="10">Belongs to the PdxA family.</text>
</comment>
<keyword evidence="7 10" id="KW-0520">NAD</keyword>
<dbReference type="RefSeq" id="WP_029907928.1">
    <property type="nucleotide sequence ID" value="NZ_AP020335.1"/>
</dbReference>
<sequence>MSDFKRIVITSGEPAGIGPEQIVQLAQSDLSFDQNVECIVIGNKALLEHRAKQIGLPINIEHFDFNQPASKNLPGWVRLIDIPLAEPSIAGQLNVKNADYVLQMLGTAIQGCMNNDFDAMVTGPIHKGIINEAGLKFTGHTELLAEASNTEQVVMMLATPQLRVPLVTTHLPLRDVPDAITAELLESVIRILHDSLQNQFGIEQPKIFIMGLNPHAGEDGHLGTEEITVINPVIKKLQQEGMDLIGSLPADTIFSPTNLEAADAFLAMYHDQGLPVLKTLGFGKAVNVTLGLPFVRTSVDHGTALGIAGTGKADINSFQYAIQVALEMTGKP</sequence>
<dbReference type="GO" id="GO:0008270">
    <property type="term" value="F:zinc ion binding"/>
    <property type="evidence" value="ECO:0007669"/>
    <property type="project" value="UniProtKB-UniRule"/>
</dbReference>
<comment type="subunit">
    <text evidence="10">Homodimer.</text>
</comment>
<feature type="binding site" evidence="10">
    <location>
        <position position="287"/>
    </location>
    <ligand>
        <name>substrate</name>
    </ligand>
</feature>
<comment type="catalytic activity">
    <reaction evidence="10">
        <text>4-(phosphooxy)-L-threonine + NAD(+) = 3-amino-2-oxopropyl phosphate + CO2 + NADH</text>
        <dbReference type="Rhea" id="RHEA:32275"/>
        <dbReference type="ChEBI" id="CHEBI:16526"/>
        <dbReference type="ChEBI" id="CHEBI:57279"/>
        <dbReference type="ChEBI" id="CHEBI:57540"/>
        <dbReference type="ChEBI" id="CHEBI:57945"/>
        <dbReference type="ChEBI" id="CHEBI:58452"/>
        <dbReference type="EC" id="1.1.1.262"/>
    </reaction>
</comment>
<dbReference type="UniPathway" id="UPA00244">
    <property type="reaction ID" value="UER00312"/>
</dbReference>
<comment type="pathway">
    <text evidence="10">Cofactor biosynthesis; pyridoxine 5'-phosphate biosynthesis; pyridoxine 5'-phosphate from D-erythrose 4-phosphate: step 4/5.</text>
</comment>
<feature type="binding site" evidence="10">
    <location>
        <position position="296"/>
    </location>
    <ligand>
        <name>substrate</name>
    </ligand>
</feature>
<dbReference type="SUPFAM" id="SSF53659">
    <property type="entry name" value="Isocitrate/Isopropylmalate dehydrogenase-like"/>
    <property type="match status" value="1"/>
</dbReference>
<dbReference type="GO" id="GO:0005737">
    <property type="term" value="C:cytoplasm"/>
    <property type="evidence" value="ECO:0007669"/>
    <property type="project" value="UniProtKB-SubCell"/>
</dbReference>
<evidence type="ECO:0000256" key="1">
    <source>
        <dbReference type="ARBA" id="ARBA00022490"/>
    </source>
</evidence>
<organism evidence="11 12">
    <name type="scientific">Hydrogenovibrio marinus</name>
    <dbReference type="NCBI Taxonomy" id="28885"/>
    <lineage>
        <taxon>Bacteria</taxon>
        <taxon>Pseudomonadati</taxon>
        <taxon>Pseudomonadota</taxon>
        <taxon>Gammaproteobacteria</taxon>
        <taxon>Thiotrichales</taxon>
        <taxon>Piscirickettsiaceae</taxon>
        <taxon>Hydrogenovibrio</taxon>
    </lineage>
</organism>
<keyword evidence="3 10" id="KW-0862">Zinc</keyword>
<evidence type="ECO:0000256" key="10">
    <source>
        <dbReference type="HAMAP-Rule" id="MF_00536"/>
    </source>
</evidence>
<evidence type="ECO:0000256" key="5">
    <source>
        <dbReference type="ARBA" id="ARBA00022857"/>
    </source>
</evidence>
<keyword evidence="1 10" id="KW-0963">Cytoplasm</keyword>
<keyword evidence="12" id="KW-1185">Reference proteome</keyword>
<dbReference type="GO" id="GO:0051287">
    <property type="term" value="F:NAD binding"/>
    <property type="evidence" value="ECO:0007669"/>
    <property type="project" value="InterPro"/>
</dbReference>
<comment type="function">
    <text evidence="10">Catalyzes the NAD(P)-dependent oxidation of 4-(phosphooxy)-L-threonine (HTP) into 2-amino-3-oxo-4-(phosphooxy)butyric acid which spontaneously decarboxylates to form 3-amino-2-oxopropyl phosphate (AHAP).</text>
</comment>
<evidence type="ECO:0000313" key="12">
    <source>
        <dbReference type="Proteomes" id="UP000027341"/>
    </source>
</evidence>
<evidence type="ECO:0000313" key="11">
    <source>
        <dbReference type="EMBL" id="KDN96836.1"/>
    </source>
</evidence>
<evidence type="ECO:0000256" key="2">
    <source>
        <dbReference type="ARBA" id="ARBA00022723"/>
    </source>
</evidence>
<gene>
    <name evidence="10 11" type="primary">pdxA</name>
    <name evidence="11" type="ORF">EI16_11405</name>
</gene>
<reference evidence="11 12" key="1">
    <citation type="submission" date="2014-04" db="EMBL/GenBank/DDBJ databases">
        <title>Draft genome sequence of Hydrogenovibrio marinus MH-110, a model organism for aerobic H2 metabolism.</title>
        <authorList>
            <person name="Cha H.J."/>
            <person name="Jo B.H."/>
            <person name="Hwang B.H."/>
        </authorList>
    </citation>
    <scope>NUCLEOTIDE SEQUENCE [LARGE SCALE GENOMIC DNA]</scope>
    <source>
        <strain evidence="11 12">MH-110</strain>
    </source>
</reference>
<dbReference type="Gene3D" id="3.40.718.10">
    <property type="entry name" value="Isopropylmalate Dehydrogenase"/>
    <property type="match status" value="1"/>
</dbReference>
<keyword evidence="4 10" id="KW-0460">Magnesium</keyword>
<dbReference type="InterPro" id="IPR005255">
    <property type="entry name" value="PdxA_fam"/>
</dbReference>
<proteinExistence type="inferred from homology"/>
<dbReference type="Pfam" id="PF04166">
    <property type="entry name" value="PdxA"/>
    <property type="match status" value="1"/>
</dbReference>
<dbReference type="HAMAP" id="MF_00536">
    <property type="entry name" value="PdxA"/>
    <property type="match status" value="1"/>
</dbReference>
<comment type="cofactor">
    <cofactor evidence="10">
        <name>Zn(2+)</name>
        <dbReference type="ChEBI" id="CHEBI:29105"/>
    </cofactor>
    <cofactor evidence="10">
        <name>Mg(2+)</name>
        <dbReference type="ChEBI" id="CHEBI:18420"/>
    </cofactor>
    <cofactor evidence="10">
        <name>Co(2+)</name>
        <dbReference type="ChEBI" id="CHEBI:48828"/>
    </cofactor>
    <text evidence="10">Binds 1 divalent metal cation per subunit. Can use ions such as Zn(2+), Mg(2+) or Co(2+).</text>
</comment>
<feature type="binding site" evidence="10">
    <location>
        <position position="170"/>
    </location>
    <ligand>
        <name>a divalent metal cation</name>
        <dbReference type="ChEBI" id="CHEBI:60240"/>
        <note>ligand shared between dimeric partners</note>
    </ligand>
</feature>
<evidence type="ECO:0000256" key="4">
    <source>
        <dbReference type="ARBA" id="ARBA00022842"/>
    </source>
</evidence>
<dbReference type="GO" id="GO:0008615">
    <property type="term" value="P:pyridoxine biosynthetic process"/>
    <property type="evidence" value="ECO:0007669"/>
    <property type="project" value="UniProtKB-UniRule"/>
</dbReference>
<dbReference type="GO" id="GO:0050897">
    <property type="term" value="F:cobalt ion binding"/>
    <property type="evidence" value="ECO:0007669"/>
    <property type="project" value="UniProtKB-UniRule"/>
</dbReference>
<dbReference type="STRING" id="28885.EI16_11405"/>
<feature type="binding site" evidence="10">
    <location>
        <position position="140"/>
    </location>
    <ligand>
        <name>substrate</name>
    </ligand>
</feature>
<evidence type="ECO:0000256" key="7">
    <source>
        <dbReference type="ARBA" id="ARBA00023027"/>
    </source>
</evidence>
<evidence type="ECO:0000256" key="3">
    <source>
        <dbReference type="ARBA" id="ARBA00022833"/>
    </source>
</evidence>
<keyword evidence="9 10" id="KW-0170">Cobalt</keyword>
<comment type="subcellular location">
    <subcellularLocation>
        <location evidence="10">Cytoplasm</location>
    </subcellularLocation>
</comment>
<evidence type="ECO:0000256" key="9">
    <source>
        <dbReference type="ARBA" id="ARBA00023285"/>
    </source>
</evidence>
<evidence type="ECO:0000256" key="6">
    <source>
        <dbReference type="ARBA" id="ARBA00023002"/>
    </source>
</evidence>
<dbReference type="PANTHER" id="PTHR30004">
    <property type="entry name" value="4-HYDROXYTHREONINE-4-PHOSPHATE DEHYDROGENASE"/>
    <property type="match status" value="1"/>
</dbReference>
<feature type="binding site" evidence="10">
    <location>
        <position position="215"/>
    </location>
    <ligand>
        <name>a divalent metal cation</name>
        <dbReference type="ChEBI" id="CHEBI:60240"/>
        <note>ligand shared between dimeric partners</note>
    </ligand>
</feature>
<keyword evidence="2 10" id="KW-0479">Metal-binding</keyword>
<dbReference type="EC" id="1.1.1.262" evidence="10"/>
<name>A0A067A2I4_HYDMR</name>
<protein>
    <recommendedName>
        <fullName evidence="10">4-hydroxythreonine-4-phosphate dehydrogenase</fullName>
        <ecNumber evidence="10">1.1.1.262</ecNumber>
    </recommendedName>
    <alternativeName>
        <fullName evidence="10">4-(phosphohydroxy)-L-threonine dehydrogenase</fullName>
    </alternativeName>
</protein>
<dbReference type="PANTHER" id="PTHR30004:SF5">
    <property type="entry name" value="4-HYDROXYTHREONINE-4-PHOSPHATE DEHYDROGENASE"/>
    <property type="match status" value="1"/>
</dbReference>
<dbReference type="GO" id="GO:0042823">
    <property type="term" value="P:pyridoxal phosphate biosynthetic process"/>
    <property type="evidence" value="ECO:0007669"/>
    <property type="project" value="UniProtKB-UniRule"/>
</dbReference>
<dbReference type="GO" id="GO:0000287">
    <property type="term" value="F:magnesium ion binding"/>
    <property type="evidence" value="ECO:0007669"/>
    <property type="project" value="UniProtKB-UniRule"/>
</dbReference>
<keyword evidence="5 10" id="KW-0521">NADP</keyword>
<comment type="caution">
    <text evidence="11">The sequence shown here is derived from an EMBL/GenBank/DDBJ whole genome shotgun (WGS) entry which is preliminary data.</text>
</comment>
<accession>A0A067A2I4</accession>